<dbReference type="PANTHER" id="PTHR11203:SF49">
    <property type="entry name" value="BLL1145 PROTEIN"/>
    <property type="match status" value="1"/>
</dbReference>
<dbReference type="GO" id="GO:0004521">
    <property type="term" value="F:RNA endonuclease activity"/>
    <property type="evidence" value="ECO:0007669"/>
    <property type="project" value="TreeGrafter"/>
</dbReference>
<dbReference type="Proteomes" id="UP000240572">
    <property type="component" value="Unassembled WGS sequence"/>
</dbReference>
<protein>
    <submittedName>
        <fullName evidence="1">Putative mRNA 3-end processing factor</fullName>
    </submittedName>
</protein>
<evidence type="ECO:0000313" key="1">
    <source>
        <dbReference type="EMBL" id="PSK91001.1"/>
    </source>
</evidence>
<dbReference type="NCBIfam" id="TIGR04122">
    <property type="entry name" value="Xnuc_lig_assoc"/>
    <property type="match status" value="1"/>
</dbReference>
<dbReference type="OrthoDB" id="9803916at2"/>
<sequence>MLRFDAKGIYCEQAGLYIDPWQPVDKALITHAHADHARPGSKAYLCHHDSVAILKLRLGADIRVEGVGYGEVFTVNGVRISLHPAGHIIGSAQIRLEYKGEVWVVSGDYKLQADGVSVPFEPLRCHHFITESTFGLPVYKFPQPAAVHEAINTWWRDNAAAGINSVIIGYALGKAQRILAHLDPDAGPVYTHGAVDNIHTLLAAQGLVLPPARRVTPDMQKKDIQGAMIIAPPSAIGTSWMNRFAPFSLGICSGWMQLRGTRRRRSADRGFILSDHADWDQLNEAVKATGAEHVYVTHGYKPVYARWLREAYGLDAAEVETLYDSGQEDVVPGAAGPGDQDLNPEL</sequence>
<dbReference type="InterPro" id="IPR036866">
    <property type="entry name" value="RibonucZ/Hydroxyglut_hydro"/>
</dbReference>
<reference evidence="1 2" key="1">
    <citation type="submission" date="2018-03" db="EMBL/GenBank/DDBJ databases">
        <title>Genomic Encyclopedia of Type Strains, Phase III (KMG-III): the genomes of soil and plant-associated and newly described type strains.</title>
        <authorList>
            <person name="Whitman W."/>
        </authorList>
    </citation>
    <scope>NUCLEOTIDE SEQUENCE [LARGE SCALE GENOMIC DNA]</scope>
    <source>
        <strain evidence="1 2">CGMCC 1.12700</strain>
    </source>
</reference>
<organism evidence="1 2">
    <name type="scientific">Taibaiella chishuiensis</name>
    <dbReference type="NCBI Taxonomy" id="1434707"/>
    <lineage>
        <taxon>Bacteria</taxon>
        <taxon>Pseudomonadati</taxon>
        <taxon>Bacteroidota</taxon>
        <taxon>Chitinophagia</taxon>
        <taxon>Chitinophagales</taxon>
        <taxon>Chitinophagaceae</taxon>
        <taxon>Taibaiella</taxon>
    </lineage>
</organism>
<keyword evidence="2" id="KW-1185">Reference proteome</keyword>
<dbReference type="RefSeq" id="WP_106523861.1">
    <property type="nucleotide sequence ID" value="NZ_PYGD01000006.1"/>
</dbReference>
<dbReference type="SUPFAM" id="SSF56281">
    <property type="entry name" value="Metallo-hydrolase/oxidoreductase"/>
    <property type="match status" value="1"/>
</dbReference>
<dbReference type="AlphaFoldDB" id="A0A2P8D1B8"/>
<dbReference type="PANTHER" id="PTHR11203">
    <property type="entry name" value="CLEAVAGE AND POLYADENYLATION SPECIFICITY FACTOR FAMILY MEMBER"/>
    <property type="match status" value="1"/>
</dbReference>
<name>A0A2P8D1B8_9BACT</name>
<accession>A0A2P8D1B8</accession>
<gene>
    <name evidence="1" type="ORF">B0I18_1069</name>
</gene>
<comment type="caution">
    <text evidence="1">The sequence shown here is derived from an EMBL/GenBank/DDBJ whole genome shotgun (WGS) entry which is preliminary data.</text>
</comment>
<dbReference type="Gene3D" id="3.60.15.10">
    <property type="entry name" value="Ribonuclease Z/Hydroxyacylglutathione hydrolase-like"/>
    <property type="match status" value="1"/>
</dbReference>
<dbReference type="EMBL" id="PYGD01000006">
    <property type="protein sequence ID" value="PSK91001.1"/>
    <property type="molecule type" value="Genomic_DNA"/>
</dbReference>
<proteinExistence type="predicted"/>
<dbReference type="InterPro" id="IPR050698">
    <property type="entry name" value="MBL"/>
</dbReference>
<dbReference type="InterPro" id="IPR026360">
    <property type="entry name" value="Xnuc_lig_assoc"/>
</dbReference>
<evidence type="ECO:0000313" key="2">
    <source>
        <dbReference type="Proteomes" id="UP000240572"/>
    </source>
</evidence>